<dbReference type="RefSeq" id="WP_179641418.1">
    <property type="nucleotide sequence ID" value="NZ_BAAAYY010000005.1"/>
</dbReference>
<keyword evidence="2 3" id="KW-0143">Chaperone</keyword>
<evidence type="ECO:0000313" key="4">
    <source>
        <dbReference type="EMBL" id="NYE45138.1"/>
    </source>
</evidence>
<keyword evidence="3" id="KW-0996">Nickel insertion</keyword>
<dbReference type="AlphaFoldDB" id="A0A852TMH7"/>
<gene>
    <name evidence="3" type="primary">ureD</name>
    <name evidence="4" type="ORF">HDA32_000258</name>
</gene>
<name>A0A852TMH7_9ACTN</name>
<dbReference type="HAMAP" id="MF_01384">
    <property type="entry name" value="UreD"/>
    <property type="match status" value="1"/>
</dbReference>
<comment type="subcellular location">
    <subcellularLocation>
        <location evidence="3">Cytoplasm</location>
    </subcellularLocation>
</comment>
<sequence>MTVPPAPPSVRHDAAWYTPPDLPAALRAFDTPVPNLAVGRAGKVGLLELALAPAGGRTRVTHQYQRTPLYVLQPIHLDPHRPDMAFVYLQQSGDGFVQGDRYRVDVDAAPGAAAHVTTQTPTKVYGMGANFATQMVHLRAGAGAVLEYLPDPVVPFRGSRFLSRTRLTVHPEATAVLGEVLLPGRVAHGETHAYDFHRVETEVRAWDGRLLVADQLELAPPAAAPSSPGRLGPFSVLATLYILAPAAARGELHDRIHTAVDALPGVLAGVSELPNDAGIGVRLLAATSTQAAAAVHAAWNRARLHLLDAPAPDLRKG</sequence>
<comment type="function">
    <text evidence="3">Required for maturation of urease via the functional incorporation of the urease nickel metallocenter.</text>
</comment>
<keyword evidence="5" id="KW-1185">Reference proteome</keyword>
<comment type="similarity">
    <text evidence="1 3">Belongs to the UreD family.</text>
</comment>
<dbReference type="GO" id="GO:0016151">
    <property type="term" value="F:nickel cation binding"/>
    <property type="evidence" value="ECO:0007669"/>
    <property type="project" value="UniProtKB-UniRule"/>
</dbReference>
<dbReference type="PANTHER" id="PTHR33643">
    <property type="entry name" value="UREASE ACCESSORY PROTEIN D"/>
    <property type="match status" value="1"/>
</dbReference>
<dbReference type="Proteomes" id="UP000589036">
    <property type="component" value="Unassembled WGS sequence"/>
</dbReference>
<proteinExistence type="inferred from homology"/>
<dbReference type="PANTHER" id="PTHR33643:SF1">
    <property type="entry name" value="UREASE ACCESSORY PROTEIN D"/>
    <property type="match status" value="1"/>
</dbReference>
<dbReference type="InterPro" id="IPR002669">
    <property type="entry name" value="UreD"/>
</dbReference>
<dbReference type="GO" id="GO:0005737">
    <property type="term" value="C:cytoplasm"/>
    <property type="evidence" value="ECO:0007669"/>
    <property type="project" value="UniProtKB-SubCell"/>
</dbReference>
<protein>
    <recommendedName>
        <fullName evidence="3">Urease accessory protein UreD</fullName>
    </recommendedName>
</protein>
<comment type="subunit">
    <text evidence="3">UreD, UreF and UreG form a complex that acts as a GTP-hydrolysis-dependent molecular chaperone, activating the urease apoprotein by helping to assemble the nickel containing metallocenter of UreC. The UreE protein probably delivers the nickel.</text>
</comment>
<comment type="caution">
    <text evidence="4">The sequence shown here is derived from an EMBL/GenBank/DDBJ whole genome shotgun (WGS) entry which is preliminary data.</text>
</comment>
<evidence type="ECO:0000256" key="2">
    <source>
        <dbReference type="ARBA" id="ARBA00023186"/>
    </source>
</evidence>
<evidence type="ECO:0000256" key="3">
    <source>
        <dbReference type="HAMAP-Rule" id="MF_01384"/>
    </source>
</evidence>
<accession>A0A852TMH7</accession>
<dbReference type="EMBL" id="JACCCC010000001">
    <property type="protein sequence ID" value="NYE45138.1"/>
    <property type="molecule type" value="Genomic_DNA"/>
</dbReference>
<evidence type="ECO:0000256" key="1">
    <source>
        <dbReference type="ARBA" id="ARBA00007177"/>
    </source>
</evidence>
<organism evidence="4 5">
    <name type="scientific">Spinactinospora alkalitolerans</name>
    <dbReference type="NCBI Taxonomy" id="687207"/>
    <lineage>
        <taxon>Bacteria</taxon>
        <taxon>Bacillati</taxon>
        <taxon>Actinomycetota</taxon>
        <taxon>Actinomycetes</taxon>
        <taxon>Streptosporangiales</taxon>
        <taxon>Nocardiopsidaceae</taxon>
        <taxon>Spinactinospora</taxon>
    </lineage>
</organism>
<reference evidence="4 5" key="1">
    <citation type="submission" date="2020-07" db="EMBL/GenBank/DDBJ databases">
        <title>Sequencing the genomes of 1000 actinobacteria strains.</title>
        <authorList>
            <person name="Klenk H.-P."/>
        </authorList>
    </citation>
    <scope>NUCLEOTIDE SEQUENCE [LARGE SCALE GENOMIC DNA]</scope>
    <source>
        <strain evidence="4 5">CXB654</strain>
    </source>
</reference>
<keyword evidence="3" id="KW-0963">Cytoplasm</keyword>
<evidence type="ECO:0000313" key="5">
    <source>
        <dbReference type="Proteomes" id="UP000589036"/>
    </source>
</evidence>
<dbReference type="Pfam" id="PF01774">
    <property type="entry name" value="UreD"/>
    <property type="match status" value="1"/>
</dbReference>